<dbReference type="Pfam" id="PF19301">
    <property type="entry name" value="LigXa_C"/>
    <property type="match status" value="1"/>
</dbReference>
<keyword evidence="5" id="KW-0411">Iron-sulfur</keyword>
<dbReference type="RefSeq" id="WP_368780806.1">
    <property type="nucleotide sequence ID" value="NZ_CP162943.1"/>
</dbReference>
<dbReference type="Gene3D" id="2.102.10.10">
    <property type="entry name" value="Rieske [2Fe-2S] iron-sulphur domain"/>
    <property type="match status" value="1"/>
</dbReference>
<name>A0ABV5ALH0_9BACL</name>
<keyword evidence="8" id="KW-1185">Reference proteome</keyword>
<reference evidence="7 8" key="1">
    <citation type="journal article" date="2024" name="Int. J. Mol. Sci.">
        <title>Exploration of Alicyclobacillus spp. Genome in Search of Antibiotic Resistance.</title>
        <authorList>
            <person name="Bucka-Kolendo J."/>
            <person name="Kiousi D.E."/>
            <person name="Dekowska A."/>
            <person name="Mikolajczuk-Szczyrba A."/>
            <person name="Karadedos D.M."/>
            <person name="Michael P."/>
            <person name="Galanis A."/>
            <person name="Sokolowska B."/>
        </authorList>
    </citation>
    <scope>NUCLEOTIDE SEQUENCE [LARGE SCALE GENOMIC DNA]</scope>
    <source>
        <strain evidence="7 8">KKP 3000</strain>
    </source>
</reference>
<dbReference type="PANTHER" id="PTHR21266:SF59">
    <property type="entry name" value="BLR4922 PROTEIN"/>
    <property type="match status" value="1"/>
</dbReference>
<dbReference type="EMBL" id="JBDXSU010000034">
    <property type="protein sequence ID" value="MFB5193008.1"/>
    <property type="molecule type" value="Genomic_DNA"/>
</dbReference>
<organism evidence="7 8">
    <name type="scientific">Alicyclobacillus fastidiosus</name>
    <dbReference type="NCBI Taxonomy" id="392011"/>
    <lineage>
        <taxon>Bacteria</taxon>
        <taxon>Bacillati</taxon>
        <taxon>Bacillota</taxon>
        <taxon>Bacilli</taxon>
        <taxon>Bacillales</taxon>
        <taxon>Alicyclobacillaceae</taxon>
        <taxon>Alicyclobacillus</taxon>
    </lineage>
</organism>
<dbReference type="SUPFAM" id="SSF50022">
    <property type="entry name" value="ISP domain"/>
    <property type="match status" value="1"/>
</dbReference>
<sequence length="418" mass="47769">MTTGQNETLTRVGPGTPMGELLRRYWFPVAAEVELERKWTKRVRLLGEDLVLYRDRSGNLGLIAEKCPHRGVSLVYGIPEDEGIRCPYHGWCFNHTGQCTDQPNEPQQSTFKQRIKISGYRVQRLGGLIFAYLGPEPAPLLPRYDAFVAENAIRVVGQAVLPVNFLQIMENSLDPEHTEWLHGHYHEFIHHELGDQVQVAFSRHHVKTAFDVFDYGIIKRRLLEGQSEDSDDWRIGHPVVFPYILAVGSGGLGTYAFQMRVPIDDTHTWHVWYNAYIPGEGVEIPESLQKLCLYEVPWRHPNGEFITDYIDGQDIMTWVTQGAIADRSDEHLGTTDKGIILLRKLYAEQINKVRQGVDPLGVIRDPAKNTIINLPLERKKHHFSEGFESVTMRFQTRHCPVARDLIDLFTNQGVLNGQ</sequence>
<keyword evidence="4" id="KW-0408">Iron</keyword>
<keyword evidence="2" id="KW-0479">Metal-binding</keyword>
<evidence type="ECO:0000256" key="5">
    <source>
        <dbReference type="ARBA" id="ARBA00023014"/>
    </source>
</evidence>
<evidence type="ECO:0000259" key="6">
    <source>
        <dbReference type="PROSITE" id="PS51296"/>
    </source>
</evidence>
<dbReference type="Proteomes" id="UP001579974">
    <property type="component" value="Unassembled WGS sequence"/>
</dbReference>
<proteinExistence type="predicted"/>
<keyword evidence="1" id="KW-0001">2Fe-2S</keyword>
<dbReference type="InterPro" id="IPR045623">
    <property type="entry name" value="LigXa_C"/>
</dbReference>
<dbReference type="SUPFAM" id="SSF55961">
    <property type="entry name" value="Bet v1-like"/>
    <property type="match status" value="1"/>
</dbReference>
<accession>A0ABV5ALH0</accession>
<evidence type="ECO:0000256" key="1">
    <source>
        <dbReference type="ARBA" id="ARBA00022714"/>
    </source>
</evidence>
<keyword evidence="3" id="KW-0560">Oxidoreductase</keyword>
<evidence type="ECO:0000256" key="2">
    <source>
        <dbReference type="ARBA" id="ARBA00022723"/>
    </source>
</evidence>
<gene>
    <name evidence="7" type="ORF">KKP3000_002603</name>
</gene>
<dbReference type="InterPro" id="IPR017941">
    <property type="entry name" value="Rieske_2Fe-2S"/>
</dbReference>
<dbReference type="CDD" id="cd03479">
    <property type="entry name" value="Rieske_RO_Alpha_PhDO_like"/>
    <property type="match status" value="1"/>
</dbReference>
<dbReference type="Pfam" id="PF00355">
    <property type="entry name" value="Rieske"/>
    <property type="match status" value="1"/>
</dbReference>
<dbReference type="InterPro" id="IPR050584">
    <property type="entry name" value="Cholesterol_7-desaturase"/>
</dbReference>
<comment type="caution">
    <text evidence="7">The sequence shown here is derived from an EMBL/GenBank/DDBJ whole genome shotgun (WGS) entry which is preliminary data.</text>
</comment>
<evidence type="ECO:0000256" key="3">
    <source>
        <dbReference type="ARBA" id="ARBA00023002"/>
    </source>
</evidence>
<dbReference type="PANTHER" id="PTHR21266">
    <property type="entry name" value="IRON-SULFUR DOMAIN CONTAINING PROTEIN"/>
    <property type="match status" value="1"/>
</dbReference>
<dbReference type="InterPro" id="IPR036922">
    <property type="entry name" value="Rieske_2Fe-2S_sf"/>
</dbReference>
<evidence type="ECO:0000313" key="7">
    <source>
        <dbReference type="EMBL" id="MFB5193008.1"/>
    </source>
</evidence>
<dbReference type="Gene3D" id="3.90.380.10">
    <property type="entry name" value="Naphthalene 1,2-dioxygenase Alpha Subunit, Chain A, domain 1"/>
    <property type="match status" value="1"/>
</dbReference>
<evidence type="ECO:0000256" key="4">
    <source>
        <dbReference type="ARBA" id="ARBA00023004"/>
    </source>
</evidence>
<evidence type="ECO:0000313" key="8">
    <source>
        <dbReference type="Proteomes" id="UP001579974"/>
    </source>
</evidence>
<feature type="domain" description="Rieske" evidence="6">
    <location>
        <begin position="26"/>
        <end position="131"/>
    </location>
</feature>
<dbReference type="PROSITE" id="PS51296">
    <property type="entry name" value="RIESKE"/>
    <property type="match status" value="1"/>
</dbReference>
<protein>
    <submittedName>
        <fullName evidence="7">Rieske 2Fe-2S domain-containing protein</fullName>
    </submittedName>
</protein>